<dbReference type="Proteomes" id="UP001163846">
    <property type="component" value="Unassembled WGS sequence"/>
</dbReference>
<evidence type="ECO:0000256" key="1">
    <source>
        <dbReference type="SAM" id="MobiDB-lite"/>
    </source>
</evidence>
<feature type="signal peptide" evidence="2">
    <location>
        <begin position="1"/>
        <end position="27"/>
    </location>
</feature>
<evidence type="ECO:0000256" key="2">
    <source>
        <dbReference type="SAM" id="SignalP"/>
    </source>
</evidence>
<keyword evidence="4" id="KW-1185">Reference proteome</keyword>
<keyword evidence="2" id="KW-0732">Signal</keyword>
<evidence type="ECO:0000313" key="4">
    <source>
        <dbReference type="Proteomes" id="UP001163846"/>
    </source>
</evidence>
<gene>
    <name evidence="3" type="ORF">F5878DRAFT_647517</name>
</gene>
<evidence type="ECO:0000313" key="3">
    <source>
        <dbReference type="EMBL" id="KAJ3831581.1"/>
    </source>
</evidence>
<dbReference type="EMBL" id="MU807366">
    <property type="protein sequence ID" value="KAJ3831581.1"/>
    <property type="molecule type" value="Genomic_DNA"/>
</dbReference>
<sequence length="345" mass="38906">MTRLTASRARALALLCLGAAISSSVLAFPIQTAPLLISSDPSLKGATPLVRSSQLMGQTSEVATPQRQADLGPHRDSGGLTTVDDLELVGMSDRPPHTSINISVNLDHRANLSKRGDDDLKAKKPITFSDVCIVLDRLQEDDKLLVQYGVHSSEILKLSNGESEPQMEKLFQEWIPTLRNILDYANKVPKLQVISDSTPIPERELQHQALVNLAAWNGFISKKALDELQNSQNVIVEATLKKYRKTFSEMYQKKQQLLRVQSSDKYQAKLKEFVEEYRPRLGAMLSFARQIKAHPNVDMIKSVEESLRLLQEDQQRAESLNQGTLSRKDRRKQRQRMRLALGERE</sequence>
<protein>
    <submittedName>
        <fullName evidence="3">Uncharacterized protein</fullName>
    </submittedName>
</protein>
<feature type="region of interest" description="Disordered" evidence="1">
    <location>
        <begin position="318"/>
        <end position="345"/>
    </location>
</feature>
<accession>A0AA38NVV0</accession>
<feature type="compositionally biased region" description="Polar residues" evidence="1">
    <location>
        <begin position="55"/>
        <end position="67"/>
    </location>
</feature>
<name>A0AA38NVV0_9AGAR</name>
<feature type="non-terminal residue" evidence="3">
    <location>
        <position position="1"/>
    </location>
</feature>
<proteinExistence type="predicted"/>
<feature type="chain" id="PRO_5041382173" evidence="2">
    <location>
        <begin position="28"/>
        <end position="345"/>
    </location>
</feature>
<feature type="compositionally biased region" description="Basic residues" evidence="1">
    <location>
        <begin position="328"/>
        <end position="337"/>
    </location>
</feature>
<organism evidence="3 4">
    <name type="scientific">Lentinula raphanica</name>
    <dbReference type="NCBI Taxonomy" id="153919"/>
    <lineage>
        <taxon>Eukaryota</taxon>
        <taxon>Fungi</taxon>
        <taxon>Dikarya</taxon>
        <taxon>Basidiomycota</taxon>
        <taxon>Agaricomycotina</taxon>
        <taxon>Agaricomycetes</taxon>
        <taxon>Agaricomycetidae</taxon>
        <taxon>Agaricales</taxon>
        <taxon>Marasmiineae</taxon>
        <taxon>Omphalotaceae</taxon>
        <taxon>Lentinula</taxon>
    </lineage>
</organism>
<feature type="region of interest" description="Disordered" evidence="1">
    <location>
        <begin position="55"/>
        <end position="77"/>
    </location>
</feature>
<dbReference type="AlphaFoldDB" id="A0AA38NVV0"/>
<comment type="caution">
    <text evidence="3">The sequence shown here is derived from an EMBL/GenBank/DDBJ whole genome shotgun (WGS) entry which is preliminary data.</text>
</comment>
<reference evidence="3" key="1">
    <citation type="submission" date="2022-08" db="EMBL/GenBank/DDBJ databases">
        <authorList>
            <consortium name="DOE Joint Genome Institute"/>
            <person name="Min B."/>
            <person name="Riley R."/>
            <person name="Sierra-Patev S."/>
            <person name="Naranjo-Ortiz M."/>
            <person name="Looney B."/>
            <person name="Konkel Z."/>
            <person name="Slot J.C."/>
            <person name="Sakamoto Y."/>
            <person name="Steenwyk J.L."/>
            <person name="Rokas A."/>
            <person name="Carro J."/>
            <person name="Camarero S."/>
            <person name="Ferreira P."/>
            <person name="Molpeceres G."/>
            <person name="Ruiz-Duenas F.J."/>
            <person name="Serrano A."/>
            <person name="Henrissat B."/>
            <person name="Drula E."/>
            <person name="Hughes K.W."/>
            <person name="Mata J.L."/>
            <person name="Ishikawa N.K."/>
            <person name="Vargas-Isla R."/>
            <person name="Ushijima S."/>
            <person name="Smith C.A."/>
            <person name="Ahrendt S."/>
            <person name="Andreopoulos W."/>
            <person name="He G."/>
            <person name="Labutti K."/>
            <person name="Lipzen A."/>
            <person name="Ng V."/>
            <person name="Sandor L."/>
            <person name="Barry K."/>
            <person name="Martinez A.T."/>
            <person name="Xiao Y."/>
            <person name="Gibbons J.G."/>
            <person name="Terashima K."/>
            <person name="Hibbett D.S."/>
            <person name="Grigoriev I.V."/>
        </authorList>
    </citation>
    <scope>NUCLEOTIDE SEQUENCE</scope>
    <source>
        <strain evidence="3">TFB9207</strain>
    </source>
</reference>